<keyword evidence="2" id="KW-1185">Reference proteome</keyword>
<proteinExistence type="predicted"/>
<dbReference type="AlphaFoldDB" id="A0A1M5B9A7"/>
<evidence type="ECO:0000313" key="1">
    <source>
        <dbReference type="EMBL" id="SHF39015.1"/>
    </source>
</evidence>
<gene>
    <name evidence="1" type="ORF">SAMN02746091_02412</name>
</gene>
<reference evidence="2" key="1">
    <citation type="submission" date="2016-11" db="EMBL/GenBank/DDBJ databases">
        <authorList>
            <person name="Varghese N."/>
            <person name="Submissions S."/>
        </authorList>
    </citation>
    <scope>NUCLEOTIDE SEQUENCE [LARGE SCALE GENOMIC DNA]</scope>
    <source>
        <strain evidence="2">DSM 10124</strain>
    </source>
</reference>
<protein>
    <submittedName>
        <fullName evidence="1">Uncharacterized protein</fullName>
    </submittedName>
</protein>
<dbReference type="EMBL" id="FQVG01000066">
    <property type="protein sequence ID" value="SHF39015.1"/>
    <property type="molecule type" value="Genomic_DNA"/>
</dbReference>
<dbReference type="Proteomes" id="UP000184423">
    <property type="component" value="Unassembled WGS sequence"/>
</dbReference>
<evidence type="ECO:0000313" key="2">
    <source>
        <dbReference type="Proteomes" id="UP000184423"/>
    </source>
</evidence>
<sequence>MGDNIDKQIDDFIKRLSERFETVEDDCEFDDCFNEYIKESIEGGIKDKRVSYNPCNACRKKQVIIDAYNRICNREYIPPYVDEDCRNYKLALVAEKVEEEILVNVFEYLIFRVSIREIIDRIDDVEWRCKAEDILISTGYDKFIEMNFGKFNKRQIIRMLYNVNYVPFDADRKRTLTEKECITMIKYYIVVALRDKVNESLLKILRLIELELEYKIAVIEDEIRYIIKCILQEILITPIQSNNYNINSFNVVGALTELFKVFDGVVINGTVAANGKHDQRSDFKHFRNTIEKYERAIRVSFDLLTKKIKQYGELIEQRRYIVGFTGICERPNVFPKNGDNKDIIVPPKPIIILNPEQK</sequence>
<dbReference type="RefSeq" id="WP_073249968.1">
    <property type="nucleotide sequence ID" value="NZ_FQVG01000066.1"/>
</dbReference>
<organism evidence="1 2">
    <name type="scientific">Caloramator proteoclasticus DSM 10124</name>
    <dbReference type="NCBI Taxonomy" id="1121262"/>
    <lineage>
        <taxon>Bacteria</taxon>
        <taxon>Bacillati</taxon>
        <taxon>Bacillota</taxon>
        <taxon>Clostridia</taxon>
        <taxon>Eubacteriales</taxon>
        <taxon>Clostridiaceae</taxon>
        <taxon>Caloramator</taxon>
    </lineage>
</organism>
<name>A0A1M5B9A7_9CLOT</name>
<accession>A0A1M5B9A7</accession>